<name>A0ACC6T2R5_9HYPH</name>
<reference evidence="1 2" key="1">
    <citation type="journal article" date="2024" name="Proc. Natl. Acad. Sci. U.S.A.">
        <title>The evolutionary genomics of adaptation to stress in wild rhizobium bacteria.</title>
        <authorList>
            <person name="Kehlet-Delgado H."/>
            <person name="Montoya A.P."/>
            <person name="Jensen K.T."/>
            <person name="Wendlandt C.E."/>
            <person name="Dexheimer C."/>
            <person name="Roberts M."/>
            <person name="Torres Martinez L."/>
            <person name="Friesen M.L."/>
            <person name="Griffitts J.S."/>
            <person name="Porter S.S."/>
        </authorList>
    </citation>
    <scope>NUCLEOTIDE SEQUENCE [LARGE SCALE GENOMIC DNA]</scope>
    <source>
        <strain evidence="1 2">M0468</strain>
    </source>
</reference>
<sequence>MISQQRAFIGEDDDIAPVQIDHEFKSAMERRHLAAYEQSGMDADRIRSEPPSFDWNAHKAQNAARQKAEREAERVELEQAKAAAHAEGKATGLAEGRKIGRKAFYQCMNEIVRGAHGNGALAQAALELALDAPDLSAAVALSIAGRDVRGSASLANRDTLPDSLAMAQSQLAGA</sequence>
<evidence type="ECO:0000313" key="2">
    <source>
        <dbReference type="Proteomes" id="UP001480082"/>
    </source>
</evidence>
<proteinExistence type="predicted"/>
<comment type="caution">
    <text evidence="1">The sequence shown here is derived from an EMBL/GenBank/DDBJ whole genome shotgun (WGS) entry which is preliminary data.</text>
</comment>
<organism evidence="1 2">
    <name type="scientific">Mesorhizobium australicum</name>
    <dbReference type="NCBI Taxonomy" id="536018"/>
    <lineage>
        <taxon>Bacteria</taxon>
        <taxon>Pseudomonadati</taxon>
        <taxon>Pseudomonadota</taxon>
        <taxon>Alphaproteobacteria</taxon>
        <taxon>Hyphomicrobiales</taxon>
        <taxon>Phyllobacteriaceae</taxon>
        <taxon>Mesorhizobium</taxon>
    </lineage>
</organism>
<accession>A0ACC6T2R5</accession>
<dbReference type="Proteomes" id="UP001480082">
    <property type="component" value="Unassembled WGS sequence"/>
</dbReference>
<evidence type="ECO:0000313" key="1">
    <source>
        <dbReference type="EMBL" id="MER9286200.1"/>
    </source>
</evidence>
<keyword evidence="2" id="KW-1185">Reference proteome</keyword>
<protein>
    <submittedName>
        <fullName evidence="1">Uncharacterized protein</fullName>
    </submittedName>
</protein>
<dbReference type="EMBL" id="JAMYRI010000011">
    <property type="protein sequence ID" value="MER9286200.1"/>
    <property type="molecule type" value="Genomic_DNA"/>
</dbReference>
<gene>
    <name evidence="1" type="ORF">NKI81_19905</name>
</gene>